<sequence>MSPGEFNGSRLVRRRVAKRMSRRREKRAQRDVEGAGGGAGRGVRAARGANARARATVRRTGGHRASRFMPRAPNTPPDITLHRTWINFIAQRSI</sequence>
<dbReference type="EMBL" id="CADEBD010000284">
    <property type="protein sequence ID" value="CAB3228944.1"/>
    <property type="molecule type" value="Genomic_DNA"/>
</dbReference>
<reference evidence="2 3" key="1">
    <citation type="submission" date="2020-04" db="EMBL/GenBank/DDBJ databases">
        <authorList>
            <person name="Wallbank WR R."/>
            <person name="Pardo Diaz C."/>
            <person name="Kozak K."/>
            <person name="Martin S."/>
            <person name="Jiggins C."/>
            <person name="Moest M."/>
            <person name="Warren A I."/>
            <person name="Byers J.R.P. K."/>
            <person name="Montejo-Kovacevich G."/>
            <person name="Yen C E."/>
        </authorList>
    </citation>
    <scope>NUCLEOTIDE SEQUENCE [LARGE SCALE GENOMIC DNA]</scope>
</reference>
<evidence type="ECO:0000256" key="1">
    <source>
        <dbReference type="SAM" id="MobiDB-lite"/>
    </source>
</evidence>
<feature type="region of interest" description="Disordered" evidence="1">
    <location>
        <begin position="1"/>
        <end position="78"/>
    </location>
</feature>
<feature type="compositionally biased region" description="Basic residues" evidence="1">
    <location>
        <begin position="11"/>
        <end position="27"/>
    </location>
</feature>
<name>A0A8S0Z932_ARCPL</name>
<proteinExistence type="predicted"/>
<gene>
    <name evidence="2" type="ORF">APLA_LOCUS3741</name>
</gene>
<organism evidence="2 3">
    <name type="scientific">Arctia plantaginis</name>
    <name type="common">Wood tiger moth</name>
    <name type="synonym">Phalaena plantaginis</name>
    <dbReference type="NCBI Taxonomy" id="874455"/>
    <lineage>
        <taxon>Eukaryota</taxon>
        <taxon>Metazoa</taxon>
        <taxon>Ecdysozoa</taxon>
        <taxon>Arthropoda</taxon>
        <taxon>Hexapoda</taxon>
        <taxon>Insecta</taxon>
        <taxon>Pterygota</taxon>
        <taxon>Neoptera</taxon>
        <taxon>Endopterygota</taxon>
        <taxon>Lepidoptera</taxon>
        <taxon>Glossata</taxon>
        <taxon>Ditrysia</taxon>
        <taxon>Noctuoidea</taxon>
        <taxon>Erebidae</taxon>
        <taxon>Arctiinae</taxon>
        <taxon>Arctia</taxon>
    </lineage>
</organism>
<evidence type="ECO:0000313" key="2">
    <source>
        <dbReference type="EMBL" id="CAB3228944.1"/>
    </source>
</evidence>
<feature type="compositionally biased region" description="Low complexity" evidence="1">
    <location>
        <begin position="42"/>
        <end position="54"/>
    </location>
</feature>
<dbReference type="Proteomes" id="UP000494256">
    <property type="component" value="Unassembled WGS sequence"/>
</dbReference>
<dbReference type="AlphaFoldDB" id="A0A8S0Z932"/>
<comment type="caution">
    <text evidence="2">The sequence shown here is derived from an EMBL/GenBank/DDBJ whole genome shotgun (WGS) entry which is preliminary data.</text>
</comment>
<evidence type="ECO:0000313" key="3">
    <source>
        <dbReference type="Proteomes" id="UP000494256"/>
    </source>
</evidence>
<protein>
    <submittedName>
        <fullName evidence="2">Uncharacterized protein</fullName>
    </submittedName>
</protein>
<accession>A0A8S0Z932</accession>
<feature type="compositionally biased region" description="Basic residues" evidence="1">
    <location>
        <begin position="55"/>
        <end position="66"/>
    </location>
</feature>